<gene>
    <name evidence="2" type="ORF">K8352_17030</name>
</gene>
<dbReference type="Gene3D" id="3.40.50.1820">
    <property type="entry name" value="alpha/beta hydrolase"/>
    <property type="match status" value="1"/>
</dbReference>
<comment type="caution">
    <text evidence="2">The sequence shown here is derived from an EMBL/GenBank/DDBJ whole genome shotgun (WGS) entry which is preliminary data.</text>
</comment>
<evidence type="ECO:0000259" key="1">
    <source>
        <dbReference type="Pfam" id="PF00561"/>
    </source>
</evidence>
<dbReference type="Proteomes" id="UP001200642">
    <property type="component" value="Unassembled WGS sequence"/>
</dbReference>
<dbReference type="GO" id="GO:0016787">
    <property type="term" value="F:hydrolase activity"/>
    <property type="evidence" value="ECO:0007669"/>
    <property type="project" value="UniProtKB-KW"/>
</dbReference>
<name>A0AAE3EY73_9FLAO</name>
<evidence type="ECO:0000313" key="3">
    <source>
        <dbReference type="Proteomes" id="UP001200642"/>
    </source>
</evidence>
<protein>
    <submittedName>
        <fullName evidence="2">Alpha/beta hydrolase</fullName>
    </submittedName>
</protein>
<dbReference type="AlphaFoldDB" id="A0AAE3EY73"/>
<evidence type="ECO:0000313" key="2">
    <source>
        <dbReference type="EMBL" id="MCG2462468.1"/>
    </source>
</evidence>
<dbReference type="PANTHER" id="PTHR46438">
    <property type="entry name" value="ALPHA/BETA-HYDROLASES SUPERFAMILY PROTEIN"/>
    <property type="match status" value="1"/>
</dbReference>
<dbReference type="RefSeq" id="WP_317903606.1">
    <property type="nucleotide sequence ID" value="NZ_JAIRBC010000033.1"/>
</dbReference>
<sequence>MKNLLDKCLPLIYGVYLNSLSLISTKKASEKAFRVLLTPRKGKVGPSQETFLNAAKERRIQIGAITLQAYKWNGEKETILLLHGWESNSFRWHRLIGKLQEENYNIVAFDAPAHGYSSGKLFHVPLFAECTRAVIEIFKPKYIIGHSVGGMTALFSQYNYVESPVVKIVGIGAPSNLSAFMGQFQKKLHLSNKVMQGLDDHFADKYNFDTEEFSLERFAPHLPQQGLLIHDVLDSITPFQGSANIQRNWPNSQLVKTEGLGHSMHQDMVNDHILKFLKA</sequence>
<keyword evidence="3" id="KW-1185">Reference proteome</keyword>
<proteinExistence type="predicted"/>
<dbReference type="EMBL" id="JAIRBC010000033">
    <property type="protein sequence ID" value="MCG2462468.1"/>
    <property type="molecule type" value="Genomic_DNA"/>
</dbReference>
<dbReference type="PANTHER" id="PTHR46438:SF11">
    <property type="entry name" value="LIPASE-RELATED"/>
    <property type="match status" value="1"/>
</dbReference>
<keyword evidence="2" id="KW-0378">Hydrolase</keyword>
<dbReference type="InterPro" id="IPR029058">
    <property type="entry name" value="AB_hydrolase_fold"/>
</dbReference>
<dbReference type="SUPFAM" id="SSF53474">
    <property type="entry name" value="alpha/beta-Hydrolases"/>
    <property type="match status" value="1"/>
</dbReference>
<reference evidence="2" key="1">
    <citation type="submission" date="2023-02" db="EMBL/GenBank/DDBJ databases">
        <title>Genome of Flavobacteriaceae gen. nov. sp. strain F89.</title>
        <authorList>
            <person name="Wang Y."/>
        </authorList>
    </citation>
    <scope>NUCLEOTIDE SEQUENCE</scope>
    <source>
        <strain evidence="2">F89</strain>
    </source>
</reference>
<feature type="domain" description="AB hydrolase-1" evidence="1">
    <location>
        <begin position="78"/>
        <end position="177"/>
    </location>
</feature>
<dbReference type="Pfam" id="PF00561">
    <property type="entry name" value="Abhydrolase_1"/>
    <property type="match status" value="1"/>
</dbReference>
<organism evidence="2 3">
    <name type="scientific">Cerina litoralis</name>
    <dbReference type="NCBI Taxonomy" id="2874477"/>
    <lineage>
        <taxon>Bacteria</taxon>
        <taxon>Pseudomonadati</taxon>
        <taxon>Bacteroidota</taxon>
        <taxon>Flavobacteriia</taxon>
        <taxon>Flavobacteriales</taxon>
        <taxon>Flavobacteriaceae</taxon>
        <taxon>Cerina</taxon>
    </lineage>
</organism>
<accession>A0AAE3EY73</accession>
<dbReference type="InterPro" id="IPR000073">
    <property type="entry name" value="AB_hydrolase_1"/>
</dbReference>